<evidence type="ECO:0000259" key="2">
    <source>
        <dbReference type="PROSITE" id="PS50175"/>
    </source>
</evidence>
<keyword evidence="1" id="KW-0378">Hydrolase</keyword>
<evidence type="ECO:0000256" key="1">
    <source>
        <dbReference type="ARBA" id="ARBA00022801"/>
    </source>
</evidence>
<dbReference type="InterPro" id="IPR034122">
    <property type="entry name" value="Retropepsin-like_bacterial"/>
</dbReference>
<protein>
    <recommendedName>
        <fullName evidence="2">Peptidase A2 domain-containing protein</fullName>
    </recommendedName>
</protein>
<keyword evidence="4" id="KW-1185">Reference proteome</keyword>
<dbReference type="CDD" id="cd05483">
    <property type="entry name" value="retropepsin_like_bacteria"/>
    <property type="match status" value="1"/>
</dbReference>
<dbReference type="GO" id="GO:0006508">
    <property type="term" value="P:proteolysis"/>
    <property type="evidence" value="ECO:0007669"/>
    <property type="project" value="InterPro"/>
</dbReference>
<reference evidence="3 4" key="1">
    <citation type="journal article" date="2014" name="Antonie Van Leeuwenhoek">
        <title>Hyphomonas beringensis sp. nov. and Hyphomonas chukchiensis sp. nov., isolated from surface seawater of the Bering Sea and Chukchi Sea.</title>
        <authorList>
            <person name="Li C."/>
            <person name="Lai Q."/>
            <person name="Li G."/>
            <person name="Dong C."/>
            <person name="Wang J."/>
            <person name="Liao Y."/>
            <person name="Shao Z."/>
        </authorList>
    </citation>
    <scope>NUCLEOTIDE SEQUENCE [LARGE SCALE GENOMIC DNA]</scope>
    <source>
        <strain evidence="3 4">MHS-3</strain>
    </source>
</reference>
<dbReference type="PROSITE" id="PS00141">
    <property type="entry name" value="ASP_PROTEASE"/>
    <property type="match status" value="1"/>
</dbReference>
<evidence type="ECO:0000313" key="4">
    <source>
        <dbReference type="Proteomes" id="UP000027446"/>
    </source>
</evidence>
<dbReference type="Proteomes" id="UP000027446">
    <property type="component" value="Unassembled WGS sequence"/>
</dbReference>
<dbReference type="EMBL" id="ARYH01000001">
    <property type="protein sequence ID" value="KCZ85832.1"/>
    <property type="molecule type" value="Genomic_DNA"/>
</dbReference>
<dbReference type="OrthoDB" id="107347at2"/>
<evidence type="ECO:0000313" key="3">
    <source>
        <dbReference type="EMBL" id="KCZ85832.1"/>
    </source>
</evidence>
<gene>
    <name evidence="3" type="ORF">HAD_09105</name>
</gene>
<dbReference type="InterPro" id="IPR001995">
    <property type="entry name" value="Peptidase_A2_cat"/>
</dbReference>
<feature type="domain" description="Peptidase A2" evidence="2">
    <location>
        <begin position="206"/>
        <end position="294"/>
    </location>
</feature>
<name>A0A069E6Y9_9PROT</name>
<dbReference type="GO" id="GO:0004190">
    <property type="term" value="F:aspartic-type endopeptidase activity"/>
    <property type="evidence" value="ECO:0007669"/>
    <property type="project" value="InterPro"/>
</dbReference>
<dbReference type="STRING" id="1280949.HAD_09105"/>
<dbReference type="PATRIC" id="fig|1280949.3.peg.1858"/>
<comment type="caution">
    <text evidence="3">The sequence shown here is derived from an EMBL/GenBank/DDBJ whole genome shotgun (WGS) entry which is preliminary data.</text>
</comment>
<dbReference type="Pfam" id="PF13650">
    <property type="entry name" value="Asp_protease_2"/>
    <property type="match status" value="1"/>
</dbReference>
<dbReference type="InterPro" id="IPR001969">
    <property type="entry name" value="Aspartic_peptidase_AS"/>
</dbReference>
<accession>A0A069E6Y9</accession>
<dbReference type="InterPro" id="IPR021109">
    <property type="entry name" value="Peptidase_aspartic_dom_sf"/>
</dbReference>
<dbReference type="PROSITE" id="PS50175">
    <property type="entry name" value="ASP_PROT_RETROV"/>
    <property type="match status" value="1"/>
</dbReference>
<dbReference type="SUPFAM" id="SSF50630">
    <property type="entry name" value="Acid proteases"/>
    <property type="match status" value="1"/>
</dbReference>
<dbReference type="Gene3D" id="2.40.70.10">
    <property type="entry name" value="Acid Proteases"/>
    <property type="match status" value="2"/>
</dbReference>
<dbReference type="AlphaFoldDB" id="A0A069E6Y9"/>
<sequence>MWDIHKMTRESKRGPTKMADRWHVKGALFSVLALMGCFPAFANERLVIPFEVNEYHHMVVHLEVNGNDRTTGIIDTAATFPMINRRTARLAELLDVEENPPLINVLGLTGEGIYPVVELETLLIGNVMKQDVPVALNVDLDVTGAQNVLPASAFEGDVIDFDFENMQVMVYDGRPDRSVRRVSSSLKYADENGLIFVEVRINGRKGRALIDTGSSVTFINSRFAESSHTKTNEEKTQILQGATGGDQSLRVATLRVLEIGDYRVSDMDILVSDPPLFEYLGMHEEPAMVIGLDLLSSFRLQIDRRRNRVVLSLPTSRRFSRGLNFNARDTNIPEF</sequence>
<proteinExistence type="predicted"/>
<dbReference type="eggNOG" id="COG3577">
    <property type="taxonomic scope" value="Bacteria"/>
</dbReference>
<organism evidence="3 4">
    <name type="scientific">Hyphomonas adhaerens MHS-3</name>
    <dbReference type="NCBI Taxonomy" id="1280949"/>
    <lineage>
        <taxon>Bacteria</taxon>
        <taxon>Pseudomonadati</taxon>
        <taxon>Pseudomonadota</taxon>
        <taxon>Alphaproteobacteria</taxon>
        <taxon>Hyphomonadales</taxon>
        <taxon>Hyphomonadaceae</taxon>
        <taxon>Hyphomonas</taxon>
    </lineage>
</organism>